<evidence type="ECO:0000313" key="8">
    <source>
        <dbReference type="EMBL" id="MEM5947881.1"/>
    </source>
</evidence>
<evidence type="ECO:0000259" key="7">
    <source>
        <dbReference type="Pfam" id="PF06305"/>
    </source>
</evidence>
<evidence type="ECO:0000256" key="5">
    <source>
        <dbReference type="SAM" id="MobiDB-lite"/>
    </source>
</evidence>
<dbReference type="Pfam" id="PF06305">
    <property type="entry name" value="LapA_dom"/>
    <property type="match status" value="1"/>
</dbReference>
<dbReference type="RefSeq" id="WP_420069328.1">
    <property type="nucleotide sequence ID" value="NZ_JBCHKQ010000002.1"/>
</dbReference>
<feature type="transmembrane region" description="Helical" evidence="6">
    <location>
        <begin position="41"/>
        <end position="61"/>
    </location>
</feature>
<reference evidence="8 9" key="1">
    <citation type="submission" date="2024-03" db="EMBL/GenBank/DDBJ databases">
        <title>Ignisphaera cupida sp. nov., a hyperthermophilic hydrolytic archaeon from a hot spring of Kamchatka, and proposal of Ignisphaeraceae fam. nov.</title>
        <authorList>
            <person name="Podosokorskaya O.A."/>
            <person name="Elcheninov A.G."/>
            <person name="Maltseva A.I."/>
            <person name="Zayulina K.S."/>
            <person name="Novikov A."/>
            <person name="Merkel A.Y."/>
        </authorList>
    </citation>
    <scope>NUCLEOTIDE SEQUENCE [LARGE SCALE GENOMIC DNA]</scope>
    <source>
        <strain evidence="8 9">38H-sp</strain>
    </source>
</reference>
<evidence type="ECO:0000256" key="4">
    <source>
        <dbReference type="ARBA" id="ARBA00023136"/>
    </source>
</evidence>
<keyword evidence="9" id="KW-1185">Reference proteome</keyword>
<evidence type="ECO:0000256" key="2">
    <source>
        <dbReference type="ARBA" id="ARBA00022692"/>
    </source>
</evidence>
<keyword evidence="3 6" id="KW-1133">Transmembrane helix</keyword>
<dbReference type="EMBL" id="JBCHKQ010000002">
    <property type="protein sequence ID" value="MEM5947881.1"/>
    <property type="molecule type" value="Genomic_DNA"/>
</dbReference>
<dbReference type="InterPro" id="IPR010445">
    <property type="entry name" value="LapA_dom"/>
</dbReference>
<gene>
    <name evidence="8" type="ORF">WKV44_04930</name>
</gene>
<evidence type="ECO:0000313" key="9">
    <source>
        <dbReference type="Proteomes" id="UP001466331"/>
    </source>
</evidence>
<name>A0ABU9UBQ6_9SPIR</name>
<evidence type="ECO:0000256" key="6">
    <source>
        <dbReference type="SAM" id="Phobius"/>
    </source>
</evidence>
<comment type="caution">
    <text evidence="8">The sequence shown here is derived from an EMBL/GenBank/DDBJ whole genome shotgun (WGS) entry which is preliminary data.</text>
</comment>
<evidence type="ECO:0000256" key="1">
    <source>
        <dbReference type="ARBA" id="ARBA00022475"/>
    </source>
</evidence>
<keyword evidence="4 6" id="KW-0472">Membrane</keyword>
<feature type="transmembrane region" description="Helical" evidence="6">
    <location>
        <begin position="5"/>
        <end position="21"/>
    </location>
</feature>
<feature type="region of interest" description="Disordered" evidence="5">
    <location>
        <begin position="67"/>
        <end position="95"/>
    </location>
</feature>
<organism evidence="8 9">
    <name type="scientific">Rarispira pelagica</name>
    <dbReference type="NCBI Taxonomy" id="3141764"/>
    <lineage>
        <taxon>Bacteria</taxon>
        <taxon>Pseudomonadati</taxon>
        <taxon>Spirochaetota</taxon>
        <taxon>Spirochaetia</taxon>
        <taxon>Winmispirales</taxon>
        <taxon>Winmispiraceae</taxon>
        <taxon>Rarispira</taxon>
    </lineage>
</organism>
<accession>A0ABU9UBQ6</accession>
<protein>
    <recommendedName>
        <fullName evidence="7">Lipopolysaccharide assembly protein A domain-containing protein</fullName>
    </recommendedName>
</protein>
<keyword evidence="2 6" id="KW-0812">Transmembrane</keyword>
<dbReference type="Proteomes" id="UP001466331">
    <property type="component" value="Unassembled WGS sequence"/>
</dbReference>
<keyword evidence="1" id="KW-1003">Cell membrane</keyword>
<evidence type="ECO:0000256" key="3">
    <source>
        <dbReference type="ARBA" id="ARBA00022989"/>
    </source>
</evidence>
<sequence>MNAKLILFIILMVLLLFFIGLNLDNKTDVSLGFYTISQVPVFFPILFSFIVGILFSLPFTLMKKGRNKEKGQNKNAKRQLPLQNQEADIPRDKNI</sequence>
<proteinExistence type="predicted"/>
<feature type="domain" description="Lipopolysaccharide assembly protein A" evidence="7">
    <location>
        <begin position="25"/>
        <end position="86"/>
    </location>
</feature>